<proteinExistence type="predicted"/>
<gene>
    <name evidence="1" type="ORF">HannXRQ_Chr01g0013051</name>
</gene>
<accession>A0A251VNG0</accession>
<dbReference type="InParanoid" id="A0A251VNG0"/>
<reference evidence="2" key="1">
    <citation type="journal article" date="2017" name="Nature">
        <title>The sunflower genome provides insights into oil metabolism, flowering and Asterid evolution.</title>
        <authorList>
            <person name="Badouin H."/>
            <person name="Gouzy J."/>
            <person name="Grassa C.J."/>
            <person name="Murat F."/>
            <person name="Staton S.E."/>
            <person name="Cottret L."/>
            <person name="Lelandais-Briere C."/>
            <person name="Owens G.L."/>
            <person name="Carrere S."/>
            <person name="Mayjonade B."/>
            <person name="Legrand L."/>
            <person name="Gill N."/>
            <person name="Kane N.C."/>
            <person name="Bowers J.E."/>
            <person name="Hubner S."/>
            <person name="Bellec A."/>
            <person name="Berard A."/>
            <person name="Berges H."/>
            <person name="Blanchet N."/>
            <person name="Boniface M.C."/>
            <person name="Brunel D."/>
            <person name="Catrice O."/>
            <person name="Chaidir N."/>
            <person name="Claudel C."/>
            <person name="Donnadieu C."/>
            <person name="Faraut T."/>
            <person name="Fievet G."/>
            <person name="Helmstetter N."/>
            <person name="King M."/>
            <person name="Knapp S.J."/>
            <person name="Lai Z."/>
            <person name="Le Paslier M.C."/>
            <person name="Lippi Y."/>
            <person name="Lorenzon L."/>
            <person name="Mandel J.R."/>
            <person name="Marage G."/>
            <person name="Marchand G."/>
            <person name="Marquand E."/>
            <person name="Bret-Mestries E."/>
            <person name="Morien E."/>
            <person name="Nambeesan S."/>
            <person name="Nguyen T."/>
            <person name="Pegot-Espagnet P."/>
            <person name="Pouilly N."/>
            <person name="Raftis F."/>
            <person name="Sallet E."/>
            <person name="Schiex T."/>
            <person name="Thomas J."/>
            <person name="Vandecasteele C."/>
            <person name="Vares D."/>
            <person name="Vear F."/>
            <person name="Vautrin S."/>
            <person name="Crespi M."/>
            <person name="Mangin B."/>
            <person name="Burke J.M."/>
            <person name="Salse J."/>
            <person name="Munos S."/>
            <person name="Vincourt P."/>
            <person name="Rieseberg L.H."/>
            <person name="Langlade N.B."/>
        </authorList>
    </citation>
    <scope>NUCLEOTIDE SEQUENCE [LARGE SCALE GENOMIC DNA]</scope>
    <source>
        <strain evidence="2">cv. SF193</strain>
    </source>
</reference>
<dbReference type="Proteomes" id="UP000215914">
    <property type="component" value="Chromosome 1"/>
</dbReference>
<keyword evidence="2" id="KW-1185">Reference proteome</keyword>
<sequence length="53" mass="6384">MLVRLCEGNRVFNRASRGRYALERKALKVMMWILWMTVKQVLKNRTQVLKLPH</sequence>
<organism evidence="1 2">
    <name type="scientific">Helianthus annuus</name>
    <name type="common">Common sunflower</name>
    <dbReference type="NCBI Taxonomy" id="4232"/>
    <lineage>
        <taxon>Eukaryota</taxon>
        <taxon>Viridiplantae</taxon>
        <taxon>Streptophyta</taxon>
        <taxon>Embryophyta</taxon>
        <taxon>Tracheophyta</taxon>
        <taxon>Spermatophyta</taxon>
        <taxon>Magnoliopsida</taxon>
        <taxon>eudicotyledons</taxon>
        <taxon>Gunneridae</taxon>
        <taxon>Pentapetalae</taxon>
        <taxon>asterids</taxon>
        <taxon>campanulids</taxon>
        <taxon>Asterales</taxon>
        <taxon>Asteraceae</taxon>
        <taxon>Asteroideae</taxon>
        <taxon>Heliantheae alliance</taxon>
        <taxon>Heliantheae</taxon>
        <taxon>Helianthus</taxon>
    </lineage>
</organism>
<evidence type="ECO:0000313" key="1">
    <source>
        <dbReference type="EMBL" id="OTG36909.1"/>
    </source>
</evidence>
<name>A0A251VNG0_HELAN</name>
<protein>
    <submittedName>
        <fullName evidence="1">Uncharacterized protein</fullName>
    </submittedName>
</protein>
<evidence type="ECO:0000313" key="2">
    <source>
        <dbReference type="Proteomes" id="UP000215914"/>
    </source>
</evidence>
<dbReference type="EMBL" id="CM007890">
    <property type="protein sequence ID" value="OTG36909.1"/>
    <property type="molecule type" value="Genomic_DNA"/>
</dbReference>
<dbReference type="AlphaFoldDB" id="A0A251VNG0"/>